<reference evidence="8" key="1">
    <citation type="submission" date="2022-10" db="EMBL/GenBank/DDBJ databases">
        <title>The complete genomes of actinobacterial strains from the NBC collection.</title>
        <authorList>
            <person name="Joergensen T.S."/>
            <person name="Alvarez Arevalo M."/>
            <person name="Sterndorff E.B."/>
            <person name="Faurdal D."/>
            <person name="Vuksanovic O."/>
            <person name="Mourched A.-S."/>
            <person name="Charusanti P."/>
            <person name="Shaw S."/>
            <person name="Blin K."/>
            <person name="Weber T."/>
        </authorList>
    </citation>
    <scope>NUCLEOTIDE SEQUENCE</scope>
    <source>
        <strain evidence="8">NBC_00256</strain>
    </source>
</reference>
<feature type="transmembrane region" description="Helical" evidence="7">
    <location>
        <begin position="242"/>
        <end position="264"/>
    </location>
</feature>
<evidence type="ECO:0000256" key="4">
    <source>
        <dbReference type="ARBA" id="ARBA00022989"/>
    </source>
</evidence>
<proteinExistence type="predicted"/>
<feature type="transmembrane region" description="Helical" evidence="7">
    <location>
        <begin position="16"/>
        <end position="35"/>
    </location>
</feature>
<keyword evidence="5 7" id="KW-0472">Membrane</keyword>
<dbReference type="EMBL" id="CP108084">
    <property type="protein sequence ID" value="WUP50799.1"/>
    <property type="molecule type" value="Genomic_DNA"/>
</dbReference>
<evidence type="ECO:0000256" key="5">
    <source>
        <dbReference type="ARBA" id="ARBA00023136"/>
    </source>
</evidence>
<evidence type="ECO:0000256" key="7">
    <source>
        <dbReference type="SAM" id="Phobius"/>
    </source>
</evidence>
<dbReference type="RefSeq" id="WP_328852305.1">
    <property type="nucleotide sequence ID" value="NZ_CP108084.1"/>
</dbReference>
<dbReference type="Pfam" id="PF09678">
    <property type="entry name" value="Caa3_CtaG"/>
    <property type="match status" value="1"/>
</dbReference>
<feature type="transmembrane region" description="Helical" evidence="7">
    <location>
        <begin position="47"/>
        <end position="69"/>
    </location>
</feature>
<keyword evidence="2" id="KW-1003">Cell membrane</keyword>
<comment type="subcellular location">
    <subcellularLocation>
        <location evidence="1">Cell membrane</location>
        <topology evidence="1">Multi-pass membrane protein</topology>
    </subcellularLocation>
</comment>
<dbReference type="Proteomes" id="UP001432190">
    <property type="component" value="Chromosome"/>
</dbReference>
<dbReference type="InterPro" id="IPR019108">
    <property type="entry name" value="Caa3_assmbl_CtaG-rel"/>
</dbReference>
<gene>
    <name evidence="8" type="ORF">OG994_04580</name>
</gene>
<protein>
    <submittedName>
        <fullName evidence="8">Cytochrome c oxidase assembly protein</fullName>
    </submittedName>
</protein>
<organism evidence="8 9">
    <name type="scientific">Micromonospora globbae</name>
    <dbReference type="NCBI Taxonomy" id="1894969"/>
    <lineage>
        <taxon>Bacteria</taxon>
        <taxon>Bacillati</taxon>
        <taxon>Actinomycetota</taxon>
        <taxon>Actinomycetes</taxon>
        <taxon>Micromonosporales</taxon>
        <taxon>Micromonosporaceae</taxon>
        <taxon>Micromonospora</taxon>
    </lineage>
</organism>
<keyword evidence="4 7" id="KW-1133">Transmembrane helix</keyword>
<feature type="transmembrane region" description="Helical" evidence="7">
    <location>
        <begin position="168"/>
        <end position="188"/>
    </location>
</feature>
<keyword evidence="9" id="KW-1185">Reference proteome</keyword>
<feature type="transmembrane region" description="Helical" evidence="7">
    <location>
        <begin position="200"/>
        <end position="222"/>
    </location>
</feature>
<name>A0ABZ1S8Y9_9ACTN</name>
<accession>A0ABZ1S8Y9</accession>
<evidence type="ECO:0000313" key="8">
    <source>
        <dbReference type="EMBL" id="WUP50799.1"/>
    </source>
</evidence>
<keyword evidence="3 7" id="KW-0812">Transmembrane</keyword>
<evidence type="ECO:0000256" key="3">
    <source>
        <dbReference type="ARBA" id="ARBA00022692"/>
    </source>
</evidence>
<evidence type="ECO:0000256" key="2">
    <source>
        <dbReference type="ARBA" id="ARBA00022475"/>
    </source>
</evidence>
<sequence length="295" mass="30631">MPAVTPAAAADGSVEAGLLTILLAVAVALLAAGYGRGVHELWARRGAGEVVPVWRVAAFGGGVVVMLAADSGPLATLARGSFAGHMTQHMTLMLVAGPLLAAGAAGLPLSLACPASLRRRLARVRSAPATRRLRRPATTALLAGAVQTLVLWVWHLPAPYVAALDRPVVHVVEHVCFVAGSWLLWAPVLGAARHRLPPPVAVLLLAGTMLPASALGAALTFAPQPIYPLRALGSDPVADQQLAGLLMWAPMDVAVLVATLTVFLRWLLRLQRQQPGEVGPPEAGRPAARAEGVLR</sequence>
<evidence type="ECO:0000256" key="6">
    <source>
        <dbReference type="SAM" id="MobiDB-lite"/>
    </source>
</evidence>
<evidence type="ECO:0000313" key="9">
    <source>
        <dbReference type="Proteomes" id="UP001432190"/>
    </source>
</evidence>
<feature type="transmembrane region" description="Helical" evidence="7">
    <location>
        <begin position="137"/>
        <end position="156"/>
    </location>
</feature>
<feature type="region of interest" description="Disordered" evidence="6">
    <location>
        <begin position="275"/>
        <end position="295"/>
    </location>
</feature>
<feature type="transmembrane region" description="Helical" evidence="7">
    <location>
        <begin position="89"/>
        <end position="117"/>
    </location>
</feature>
<evidence type="ECO:0000256" key="1">
    <source>
        <dbReference type="ARBA" id="ARBA00004651"/>
    </source>
</evidence>